<dbReference type="InterPro" id="IPR013249">
    <property type="entry name" value="RNA_pol_sigma70_r4_t2"/>
</dbReference>
<evidence type="ECO:0000256" key="2">
    <source>
        <dbReference type="ARBA" id="ARBA00023015"/>
    </source>
</evidence>
<dbReference type="GO" id="GO:0003677">
    <property type="term" value="F:DNA binding"/>
    <property type="evidence" value="ECO:0007669"/>
    <property type="project" value="InterPro"/>
</dbReference>
<dbReference type="Pfam" id="PF04542">
    <property type="entry name" value="Sigma70_r2"/>
    <property type="match status" value="1"/>
</dbReference>
<dbReference type="InterPro" id="IPR013324">
    <property type="entry name" value="RNA_pol_sigma_r3/r4-like"/>
</dbReference>
<evidence type="ECO:0000313" key="8">
    <source>
        <dbReference type="Proteomes" id="UP000050378"/>
    </source>
</evidence>
<dbReference type="Proteomes" id="UP000050378">
    <property type="component" value="Unassembled WGS sequence"/>
</dbReference>
<evidence type="ECO:0000256" key="3">
    <source>
        <dbReference type="ARBA" id="ARBA00023082"/>
    </source>
</evidence>
<keyword evidence="4" id="KW-0804">Transcription</keyword>
<comment type="caution">
    <text evidence="7">The sequence shown here is derived from an EMBL/GenBank/DDBJ whole genome shotgun (WGS) entry which is preliminary data.</text>
</comment>
<evidence type="ECO:0000259" key="5">
    <source>
        <dbReference type="Pfam" id="PF04542"/>
    </source>
</evidence>
<dbReference type="InterPro" id="IPR007627">
    <property type="entry name" value="RNA_pol_sigma70_r2"/>
</dbReference>
<proteinExistence type="inferred from homology"/>
<dbReference type="InterPro" id="IPR036388">
    <property type="entry name" value="WH-like_DNA-bd_sf"/>
</dbReference>
<keyword evidence="3" id="KW-0731">Sigma factor</keyword>
<dbReference type="InterPro" id="IPR014284">
    <property type="entry name" value="RNA_pol_sigma-70_dom"/>
</dbReference>
<dbReference type="PANTHER" id="PTHR43133">
    <property type="entry name" value="RNA POLYMERASE ECF-TYPE SIGMA FACTO"/>
    <property type="match status" value="1"/>
</dbReference>
<dbReference type="Gene3D" id="1.10.10.10">
    <property type="entry name" value="Winged helix-like DNA-binding domain superfamily/Winged helix DNA-binding domain"/>
    <property type="match status" value="1"/>
</dbReference>
<evidence type="ECO:0000256" key="4">
    <source>
        <dbReference type="ARBA" id="ARBA00023163"/>
    </source>
</evidence>
<evidence type="ECO:0000256" key="1">
    <source>
        <dbReference type="ARBA" id="ARBA00010641"/>
    </source>
</evidence>
<sequence length="163" mass="18438">MTNTVTSLLPALRRFAFSLTGNQADADDIVQMTIEKLLQKGMPDDIEPLKWAFKICRNVWIDEYRSQKVRLKAVQNTELQEPICDDEQESFATQETLQRVNNALTTLPDEQRAIVSLVAVQGMAYKDVAHILEIPVGTVMSKLSRARAALYQLIKPDFTKENA</sequence>
<gene>
    <name evidence="7" type="ORF">AOG27_05010</name>
</gene>
<dbReference type="CDD" id="cd06171">
    <property type="entry name" value="Sigma70_r4"/>
    <property type="match status" value="1"/>
</dbReference>
<keyword evidence="2" id="KW-0805">Transcription regulation</keyword>
<dbReference type="SUPFAM" id="SSF88946">
    <property type="entry name" value="Sigma2 domain of RNA polymerase sigma factors"/>
    <property type="match status" value="1"/>
</dbReference>
<dbReference type="GO" id="GO:0006352">
    <property type="term" value="P:DNA-templated transcription initiation"/>
    <property type="evidence" value="ECO:0007669"/>
    <property type="project" value="InterPro"/>
</dbReference>
<dbReference type="NCBIfam" id="TIGR02937">
    <property type="entry name" value="sigma70-ECF"/>
    <property type="match status" value="1"/>
</dbReference>
<reference evidence="7 8" key="1">
    <citation type="submission" date="2015-09" db="EMBL/GenBank/DDBJ databases">
        <title>Draft Genome Sequence of Pseudoalteromonas lipolytica UCD-48B.</title>
        <authorList>
            <person name="Krusor M."/>
            <person name="Coil D.A."/>
            <person name="Lang J.M."/>
            <person name="Eisen J.A."/>
            <person name="Alexiev A."/>
        </authorList>
    </citation>
    <scope>NUCLEOTIDE SEQUENCE [LARGE SCALE GENOMIC DNA]</scope>
    <source>
        <strain evidence="7 8">UCD-48B</strain>
    </source>
</reference>
<comment type="similarity">
    <text evidence="1">Belongs to the sigma-70 factor family. ECF subfamily.</text>
</comment>
<dbReference type="SUPFAM" id="SSF88659">
    <property type="entry name" value="Sigma3 and sigma4 domains of RNA polymerase sigma factors"/>
    <property type="match status" value="1"/>
</dbReference>
<dbReference type="AlphaFoldDB" id="A0A0P7EJ25"/>
<name>A0A0P7EJ25_9GAMM</name>
<accession>A0A0P7EJ25</accession>
<protein>
    <submittedName>
        <fullName evidence="7">RNA polymerase subunit sigma-70</fullName>
    </submittedName>
</protein>
<evidence type="ECO:0000259" key="6">
    <source>
        <dbReference type="Pfam" id="PF08281"/>
    </source>
</evidence>
<dbReference type="RefSeq" id="WP_054551883.1">
    <property type="nucleotide sequence ID" value="NZ_LJTC01000002.1"/>
</dbReference>
<feature type="domain" description="RNA polymerase sigma-70 region 2" evidence="5">
    <location>
        <begin position="5"/>
        <end position="68"/>
    </location>
</feature>
<dbReference type="EMBL" id="LJTC01000002">
    <property type="protein sequence ID" value="KPM85119.1"/>
    <property type="molecule type" value="Genomic_DNA"/>
</dbReference>
<dbReference type="STRING" id="570156.AOG27_05010"/>
<feature type="domain" description="RNA polymerase sigma factor 70 region 4 type 2" evidence="6">
    <location>
        <begin position="98"/>
        <end position="150"/>
    </location>
</feature>
<dbReference type="Gene3D" id="1.10.1740.10">
    <property type="match status" value="1"/>
</dbReference>
<dbReference type="InterPro" id="IPR039425">
    <property type="entry name" value="RNA_pol_sigma-70-like"/>
</dbReference>
<dbReference type="PATRIC" id="fig|570156.3.peg.994"/>
<dbReference type="GO" id="GO:0016987">
    <property type="term" value="F:sigma factor activity"/>
    <property type="evidence" value="ECO:0007669"/>
    <property type="project" value="UniProtKB-KW"/>
</dbReference>
<dbReference type="PANTHER" id="PTHR43133:SF25">
    <property type="entry name" value="RNA POLYMERASE SIGMA FACTOR RFAY-RELATED"/>
    <property type="match status" value="1"/>
</dbReference>
<evidence type="ECO:0000313" key="7">
    <source>
        <dbReference type="EMBL" id="KPM85119.1"/>
    </source>
</evidence>
<organism evidence="7 8">
    <name type="scientific">Pseudoalteromonas lipolytica</name>
    <dbReference type="NCBI Taxonomy" id="570156"/>
    <lineage>
        <taxon>Bacteria</taxon>
        <taxon>Pseudomonadati</taxon>
        <taxon>Pseudomonadota</taxon>
        <taxon>Gammaproteobacteria</taxon>
        <taxon>Alteromonadales</taxon>
        <taxon>Pseudoalteromonadaceae</taxon>
        <taxon>Pseudoalteromonas</taxon>
    </lineage>
</organism>
<dbReference type="OrthoDB" id="9797134at2"/>
<dbReference type="InterPro" id="IPR013325">
    <property type="entry name" value="RNA_pol_sigma_r2"/>
</dbReference>
<dbReference type="Pfam" id="PF08281">
    <property type="entry name" value="Sigma70_r4_2"/>
    <property type="match status" value="1"/>
</dbReference>